<proteinExistence type="predicted"/>
<keyword evidence="3" id="KW-1185">Reference proteome</keyword>
<evidence type="ECO:0000313" key="2">
    <source>
        <dbReference type="EMBL" id="PSJ42873.1"/>
    </source>
</evidence>
<dbReference type="Proteomes" id="UP000241167">
    <property type="component" value="Unassembled WGS sequence"/>
</dbReference>
<gene>
    <name evidence="2" type="ORF">C7I55_00150</name>
</gene>
<accession>A0A2P7QY57</accession>
<feature type="compositionally biased region" description="Basic and acidic residues" evidence="1">
    <location>
        <begin position="1"/>
        <end position="12"/>
    </location>
</feature>
<protein>
    <submittedName>
        <fullName evidence="2">Uncharacterized protein</fullName>
    </submittedName>
</protein>
<organism evidence="2 3">
    <name type="scientific">Allosphingosinicella deserti</name>
    <dbReference type="NCBI Taxonomy" id="2116704"/>
    <lineage>
        <taxon>Bacteria</taxon>
        <taxon>Pseudomonadati</taxon>
        <taxon>Pseudomonadota</taxon>
        <taxon>Alphaproteobacteria</taxon>
        <taxon>Sphingomonadales</taxon>
        <taxon>Sphingomonadaceae</taxon>
        <taxon>Allosphingosinicella</taxon>
    </lineage>
</organism>
<comment type="caution">
    <text evidence="2">The sequence shown here is derived from an EMBL/GenBank/DDBJ whole genome shotgun (WGS) entry which is preliminary data.</text>
</comment>
<sequence>MKEALMAKDGKKKDTKKKTTGKTGGRANPIPKEFGGIKVPKELRKAGKKAIELVKDPVVSEVVAAALLSAAAALRAPAGDRNGPSQAAGRSARPRPDANPIGDTLKGLAVDLARRTIEGVGDRQRARGRKPEPRAPESSET</sequence>
<feature type="region of interest" description="Disordered" evidence="1">
    <location>
        <begin position="1"/>
        <end position="36"/>
    </location>
</feature>
<evidence type="ECO:0000256" key="1">
    <source>
        <dbReference type="SAM" id="MobiDB-lite"/>
    </source>
</evidence>
<dbReference type="AlphaFoldDB" id="A0A2P7QY57"/>
<feature type="region of interest" description="Disordered" evidence="1">
    <location>
        <begin position="74"/>
        <end position="141"/>
    </location>
</feature>
<dbReference type="EMBL" id="PXYI01000001">
    <property type="protein sequence ID" value="PSJ42873.1"/>
    <property type="molecule type" value="Genomic_DNA"/>
</dbReference>
<evidence type="ECO:0000313" key="3">
    <source>
        <dbReference type="Proteomes" id="UP000241167"/>
    </source>
</evidence>
<name>A0A2P7QY57_9SPHN</name>
<reference evidence="2 3" key="1">
    <citation type="submission" date="2018-03" db="EMBL/GenBank/DDBJ databases">
        <title>The draft genome of Sphingosinicella sp. GL-C-18.</title>
        <authorList>
            <person name="Liu L."/>
            <person name="Li L."/>
            <person name="Liang L."/>
            <person name="Zhang X."/>
            <person name="Wang T."/>
        </authorList>
    </citation>
    <scope>NUCLEOTIDE SEQUENCE [LARGE SCALE GENOMIC DNA]</scope>
    <source>
        <strain evidence="2 3">GL-C-18</strain>
    </source>
</reference>
<feature type="compositionally biased region" description="Basic and acidic residues" evidence="1">
    <location>
        <begin position="112"/>
        <end position="141"/>
    </location>
</feature>